<accession>A0A7Y6NSP8</accession>
<dbReference type="SMART" id="SM00155">
    <property type="entry name" value="PLDc"/>
    <property type="match status" value="2"/>
</dbReference>
<proteinExistence type="inferred from homology"/>
<dbReference type="EMBL" id="JABWMJ010000015">
    <property type="protein sequence ID" value="NUZ08625.1"/>
    <property type="molecule type" value="Genomic_DNA"/>
</dbReference>
<feature type="domain" description="PLD phosphodiesterase" evidence="7">
    <location>
        <begin position="441"/>
        <end position="468"/>
    </location>
</feature>
<dbReference type="Gene3D" id="3.30.870.10">
    <property type="entry name" value="Endonuclease Chain A"/>
    <property type="match status" value="2"/>
</dbReference>
<dbReference type="InterPro" id="IPR025202">
    <property type="entry name" value="PLD-like_dom"/>
</dbReference>
<dbReference type="PANTHER" id="PTHR43856:SF1">
    <property type="entry name" value="MITOCHONDRIAL CARDIOLIPIN HYDROLASE"/>
    <property type="match status" value="1"/>
</dbReference>
<gene>
    <name evidence="8" type="ORF">HQN59_23045</name>
</gene>
<evidence type="ECO:0000256" key="1">
    <source>
        <dbReference type="ARBA" id="ARBA00000798"/>
    </source>
</evidence>
<dbReference type="InterPro" id="IPR051406">
    <property type="entry name" value="PLD_domain"/>
</dbReference>
<dbReference type="SUPFAM" id="SSF56024">
    <property type="entry name" value="Phospholipase D/nuclease"/>
    <property type="match status" value="2"/>
</dbReference>
<evidence type="ECO:0000313" key="8">
    <source>
        <dbReference type="EMBL" id="NUZ08625.1"/>
    </source>
</evidence>
<keyword evidence="6" id="KW-0443">Lipid metabolism</keyword>
<evidence type="ECO:0000256" key="3">
    <source>
        <dbReference type="ARBA" id="ARBA00012027"/>
    </source>
</evidence>
<evidence type="ECO:0000256" key="4">
    <source>
        <dbReference type="ARBA" id="ARBA00022801"/>
    </source>
</evidence>
<dbReference type="EC" id="3.1.4.4" evidence="3"/>
<comment type="caution">
    <text evidence="8">The sequence shown here is derived from an EMBL/GenBank/DDBJ whole genome shotgun (WGS) entry which is preliminary data.</text>
</comment>
<reference evidence="8 9" key="1">
    <citation type="submission" date="2020-06" db="EMBL/GenBank/DDBJ databases">
        <title>Schlegella sp. ID0723 isolated from air conditioner.</title>
        <authorList>
            <person name="Kim D.Y."/>
            <person name="Kim D.-U."/>
        </authorList>
    </citation>
    <scope>NUCLEOTIDE SEQUENCE [LARGE SCALE GENOMIC DNA]</scope>
    <source>
        <strain evidence="8 9">ID0723</strain>
    </source>
</reference>
<evidence type="ECO:0000256" key="2">
    <source>
        <dbReference type="ARBA" id="ARBA00008664"/>
    </source>
</evidence>
<evidence type="ECO:0000313" key="9">
    <source>
        <dbReference type="Proteomes" id="UP000529637"/>
    </source>
</evidence>
<name>A0A7Y6NSP8_9BURK</name>
<dbReference type="Pfam" id="PF13091">
    <property type="entry name" value="PLDc_2"/>
    <property type="match status" value="1"/>
</dbReference>
<evidence type="ECO:0000256" key="5">
    <source>
        <dbReference type="ARBA" id="ARBA00022963"/>
    </source>
</evidence>
<comment type="similarity">
    <text evidence="2">Belongs to the phospholipase D family.</text>
</comment>
<dbReference type="CDD" id="cd09128">
    <property type="entry name" value="PLDc_unchar1_2"/>
    <property type="match status" value="1"/>
</dbReference>
<dbReference type="Proteomes" id="UP000529637">
    <property type="component" value="Unassembled WGS sequence"/>
</dbReference>
<sequence>MRTLDASSRTAVKAVIDAHLPELKMLPGLVGVEPGFPIVDGSILREPAILVFVSHKKPPTEMLLEDRVPRQLGPYRVAVMQADPWRQLGAKLAAEGSEIDLAADAGSLSYEGIEGDPIDVEHQVESSLLCHLGPDAGWPVLKPFLEATRSSLTVAMYDFNAAYIAKTFIDTIRDGDIEAALTWDDSMTAPETEIRAQLRQRLKSRLDGAIIQCGSGRRFASAYHAKVAVRDHASFWLSSGNWSKRSQPDIDPIGDPTTANGMYSAGNREWHLIVDDEALAQLYERYIRHDLEAAKADLKAGEPGVALDVQGGWHFPDVLVPIESLTAESGLALATVEPIAPEALPSVPRRIKVQPLLTPDNYVGRVVDWLASARRSIYLQFSYITYSDKPSDERFTQLLLSLAELSYKPGLDMRIIVGNNGAADKVRRLAEAGFNEAVFRVQSNVHNKGIVLDGESVLVSSANWSADGVLRNRDAGLIVHDREVAGYFSRAFVDDWESRARPTLADDAPVLIAPDDGSTPSGMVRMAWRDYFS</sequence>
<evidence type="ECO:0000256" key="6">
    <source>
        <dbReference type="ARBA" id="ARBA00023098"/>
    </source>
</evidence>
<comment type="catalytic activity">
    <reaction evidence="1">
        <text>a 1,2-diacyl-sn-glycero-3-phosphocholine + H2O = a 1,2-diacyl-sn-glycero-3-phosphate + choline + H(+)</text>
        <dbReference type="Rhea" id="RHEA:14445"/>
        <dbReference type="ChEBI" id="CHEBI:15354"/>
        <dbReference type="ChEBI" id="CHEBI:15377"/>
        <dbReference type="ChEBI" id="CHEBI:15378"/>
        <dbReference type="ChEBI" id="CHEBI:57643"/>
        <dbReference type="ChEBI" id="CHEBI:58608"/>
        <dbReference type="EC" id="3.1.4.4"/>
    </reaction>
</comment>
<dbReference type="RefSeq" id="WP_176071489.1">
    <property type="nucleotide sequence ID" value="NZ_JABWMJ010000015.1"/>
</dbReference>
<protein>
    <recommendedName>
        <fullName evidence="3">phospholipase D</fullName>
        <ecNumber evidence="3">3.1.4.4</ecNumber>
    </recommendedName>
</protein>
<organism evidence="8 9">
    <name type="scientific">Piscinibacter koreensis</name>
    <dbReference type="NCBI Taxonomy" id="2742824"/>
    <lineage>
        <taxon>Bacteria</taxon>
        <taxon>Pseudomonadati</taxon>
        <taxon>Pseudomonadota</taxon>
        <taxon>Betaproteobacteria</taxon>
        <taxon>Burkholderiales</taxon>
        <taxon>Sphaerotilaceae</taxon>
        <taxon>Piscinibacter</taxon>
    </lineage>
</organism>
<dbReference type="InterPro" id="IPR001736">
    <property type="entry name" value="PLipase_D/transphosphatidylase"/>
</dbReference>
<dbReference type="GO" id="GO:0016891">
    <property type="term" value="F:RNA endonuclease activity producing 5'-phosphomonoesters, hydrolytic mechanism"/>
    <property type="evidence" value="ECO:0007669"/>
    <property type="project" value="TreeGrafter"/>
</dbReference>
<dbReference type="GO" id="GO:0004630">
    <property type="term" value="F:phospholipase D activity"/>
    <property type="evidence" value="ECO:0007669"/>
    <property type="project" value="UniProtKB-EC"/>
</dbReference>
<dbReference type="AlphaFoldDB" id="A0A7Y6NSP8"/>
<dbReference type="PROSITE" id="PS50035">
    <property type="entry name" value="PLD"/>
    <property type="match status" value="1"/>
</dbReference>
<dbReference type="CDD" id="cd00138">
    <property type="entry name" value="PLDc_SF"/>
    <property type="match status" value="1"/>
</dbReference>
<dbReference type="PANTHER" id="PTHR43856">
    <property type="entry name" value="CARDIOLIPIN HYDROLASE"/>
    <property type="match status" value="1"/>
</dbReference>
<keyword evidence="9" id="KW-1185">Reference proteome</keyword>
<keyword evidence="4" id="KW-0378">Hydrolase</keyword>
<dbReference type="GO" id="GO:0016042">
    <property type="term" value="P:lipid catabolic process"/>
    <property type="evidence" value="ECO:0007669"/>
    <property type="project" value="UniProtKB-KW"/>
</dbReference>
<keyword evidence="5" id="KW-0442">Lipid degradation</keyword>
<evidence type="ECO:0000259" key="7">
    <source>
        <dbReference type="PROSITE" id="PS50035"/>
    </source>
</evidence>
<dbReference type="GO" id="GO:0006793">
    <property type="term" value="P:phosphorus metabolic process"/>
    <property type="evidence" value="ECO:0007669"/>
    <property type="project" value="UniProtKB-ARBA"/>
</dbReference>